<evidence type="ECO:0000259" key="5">
    <source>
        <dbReference type="SMART" id="SM00849"/>
    </source>
</evidence>
<sequence>MPSSLDLGIPSSQSIATVKAINVGGPSTLLPAAFFLEPVRPGYETMTAPVYAFFIEHSATGKRLMFDLGMRKDQEGFPPAIQQMLTTWRDLGFGIVVDKDVPEKLQEGGVDPATINAVIWSHSHLDHTGDMSKFPSTTELVIGPGMDTRTFPTTPESLLLESDFVGRKVTQLSLDNFVLTIGDYDALDYFSDGSLYILNSPGHQSGHITVLARVTPTTFVLLGGDSCHHMGQIRPTADLHNHFPCPGRILESLEDLSVSSRTTPLLSVPSGQSAYADPKIATETITKLGKLDASPDILVLIAHDCTVPGVIDEFPESVNDWKAKGWKEKLTWAFLEKDNVVSTRVLTAERSRLRIVTTLLISPLMLDKVRKGNQIIGLGIRTLTPVSVTLSFQPFTIGRRDFTFFPSSSRLRWAKGVYNSFLGSFRVLPGSTIVLGRPYTI</sequence>
<dbReference type="GeneID" id="66099745"/>
<comment type="similarity">
    <text evidence="1">Belongs to the metallo-beta-lactamase superfamily.</text>
</comment>
<dbReference type="InterPro" id="IPR051013">
    <property type="entry name" value="MBL_superfamily_lactonases"/>
</dbReference>
<dbReference type="SMART" id="SM00849">
    <property type="entry name" value="Lactamase_B"/>
    <property type="match status" value="1"/>
</dbReference>
<dbReference type="EMBL" id="MU250542">
    <property type="protein sequence ID" value="KAG7443891.1"/>
    <property type="molecule type" value="Genomic_DNA"/>
</dbReference>
<evidence type="ECO:0000313" key="6">
    <source>
        <dbReference type="EMBL" id="KAG7443891.1"/>
    </source>
</evidence>
<dbReference type="GO" id="GO:0016787">
    <property type="term" value="F:hydrolase activity"/>
    <property type="evidence" value="ECO:0007669"/>
    <property type="project" value="UniProtKB-KW"/>
</dbReference>
<organism evidence="6 7">
    <name type="scientific">Guyanagaster necrorhizus</name>
    <dbReference type="NCBI Taxonomy" id="856835"/>
    <lineage>
        <taxon>Eukaryota</taxon>
        <taxon>Fungi</taxon>
        <taxon>Dikarya</taxon>
        <taxon>Basidiomycota</taxon>
        <taxon>Agaricomycotina</taxon>
        <taxon>Agaricomycetes</taxon>
        <taxon>Agaricomycetidae</taxon>
        <taxon>Agaricales</taxon>
        <taxon>Marasmiineae</taxon>
        <taxon>Physalacriaceae</taxon>
        <taxon>Guyanagaster</taxon>
    </lineage>
</organism>
<dbReference type="RefSeq" id="XP_043037391.1">
    <property type="nucleotide sequence ID" value="XM_043177458.1"/>
</dbReference>
<evidence type="ECO:0000256" key="3">
    <source>
        <dbReference type="ARBA" id="ARBA00022801"/>
    </source>
</evidence>
<dbReference type="InterPro" id="IPR036866">
    <property type="entry name" value="RibonucZ/Hydroxyglut_hydro"/>
</dbReference>
<dbReference type="Gene3D" id="3.60.15.10">
    <property type="entry name" value="Ribonuclease Z/Hydroxyacylglutathione hydrolase-like"/>
    <property type="match status" value="1"/>
</dbReference>
<dbReference type="PANTHER" id="PTHR42978:SF5">
    <property type="entry name" value="METALLO-BETA-LACTAMASE DOMAIN-CONTAINING PROTEIN"/>
    <property type="match status" value="1"/>
</dbReference>
<dbReference type="GO" id="GO:0046872">
    <property type="term" value="F:metal ion binding"/>
    <property type="evidence" value="ECO:0007669"/>
    <property type="project" value="UniProtKB-KW"/>
</dbReference>
<evidence type="ECO:0000313" key="7">
    <source>
        <dbReference type="Proteomes" id="UP000812287"/>
    </source>
</evidence>
<evidence type="ECO:0000256" key="2">
    <source>
        <dbReference type="ARBA" id="ARBA00022723"/>
    </source>
</evidence>
<keyword evidence="7" id="KW-1185">Reference proteome</keyword>
<comment type="caution">
    <text evidence="6">The sequence shown here is derived from an EMBL/GenBank/DDBJ whole genome shotgun (WGS) entry which is preliminary data.</text>
</comment>
<dbReference type="SUPFAM" id="SSF56281">
    <property type="entry name" value="Metallo-hydrolase/oxidoreductase"/>
    <property type="match status" value="1"/>
</dbReference>
<gene>
    <name evidence="6" type="ORF">BT62DRAFT_1008571</name>
</gene>
<evidence type="ECO:0000256" key="1">
    <source>
        <dbReference type="ARBA" id="ARBA00007749"/>
    </source>
</evidence>
<reference evidence="6" key="1">
    <citation type="submission" date="2020-11" db="EMBL/GenBank/DDBJ databases">
        <title>Adaptations for nitrogen fixation in a non-lichenized fungal sporocarp promotes dispersal by wood-feeding termites.</title>
        <authorList>
            <consortium name="DOE Joint Genome Institute"/>
            <person name="Koch R.A."/>
            <person name="Yoon G."/>
            <person name="Arayal U."/>
            <person name="Lail K."/>
            <person name="Amirebrahimi M."/>
            <person name="Labutti K."/>
            <person name="Lipzen A."/>
            <person name="Riley R."/>
            <person name="Barry K."/>
            <person name="Henrissat B."/>
            <person name="Grigoriev I.V."/>
            <person name="Herr J.R."/>
            <person name="Aime M.C."/>
        </authorList>
    </citation>
    <scope>NUCLEOTIDE SEQUENCE</scope>
    <source>
        <strain evidence="6">MCA 3950</strain>
    </source>
</reference>
<dbReference type="InterPro" id="IPR001279">
    <property type="entry name" value="Metallo-B-lactamas"/>
</dbReference>
<dbReference type="Pfam" id="PF00753">
    <property type="entry name" value="Lactamase_B"/>
    <property type="match status" value="1"/>
</dbReference>
<dbReference type="OrthoDB" id="10250730at2759"/>
<keyword evidence="3" id="KW-0378">Hydrolase</keyword>
<keyword evidence="2" id="KW-0479">Metal-binding</keyword>
<protein>
    <recommendedName>
        <fullName evidence="5">Metallo-beta-lactamase domain-containing protein</fullName>
    </recommendedName>
</protein>
<feature type="domain" description="Metallo-beta-lactamase" evidence="5">
    <location>
        <begin position="49"/>
        <end position="271"/>
    </location>
</feature>
<dbReference type="CDD" id="cd07730">
    <property type="entry name" value="metallo-hydrolase-like_MBL-fold"/>
    <property type="match status" value="1"/>
</dbReference>
<dbReference type="AlphaFoldDB" id="A0A9P7VPY3"/>
<keyword evidence="4" id="KW-0862">Zinc</keyword>
<evidence type="ECO:0000256" key="4">
    <source>
        <dbReference type="ARBA" id="ARBA00022833"/>
    </source>
</evidence>
<dbReference type="Proteomes" id="UP000812287">
    <property type="component" value="Unassembled WGS sequence"/>
</dbReference>
<accession>A0A9P7VPY3</accession>
<proteinExistence type="inferred from homology"/>
<name>A0A9P7VPY3_9AGAR</name>
<dbReference type="PANTHER" id="PTHR42978">
    <property type="entry name" value="QUORUM-QUENCHING LACTONASE YTNP-RELATED-RELATED"/>
    <property type="match status" value="1"/>
</dbReference>